<evidence type="ECO:0000313" key="8">
    <source>
        <dbReference type="Proteomes" id="UP000636709"/>
    </source>
</evidence>
<dbReference type="InterPro" id="IPR036396">
    <property type="entry name" value="Cyt_P450_sf"/>
</dbReference>
<keyword evidence="2" id="KW-0812">Transmembrane</keyword>
<dbReference type="PANTHER" id="PTHR24298:SF914">
    <property type="entry name" value="OS10G0513400 PROTEIN"/>
    <property type="match status" value="1"/>
</dbReference>
<evidence type="ECO:0000256" key="6">
    <source>
        <dbReference type="SAM" id="MobiDB-lite"/>
    </source>
</evidence>
<feature type="region of interest" description="Disordered" evidence="6">
    <location>
        <begin position="395"/>
        <end position="422"/>
    </location>
</feature>
<dbReference type="GO" id="GO:0005506">
    <property type="term" value="F:iron ion binding"/>
    <property type="evidence" value="ECO:0007669"/>
    <property type="project" value="InterPro"/>
</dbReference>
<sequence length="640" mass="70167">MISKQPPLVGYVFLDHGEAPAHLPPPRQCVRRPSCWSPHVLGLSPGSFAVASFLAASATELVLLLFPLTLSCGSAFPVGRPVYAVGRTLSPVQVWPGFGGIPEALFVPSPHTGSGDARVSPRGTEAFDPFVFLAAQGVGRDGVFRGSGEAEFSDQKRIEPSSTIMGVSYHPPAISGHHTTPLLPLIALLLTQLRFKKDKNGGRLPPGPLAVPLLGNWQRYFVAHLAARYGPVVSLRVGTRLVVLVADRRVAHAALVESGAALADRPVVTTREFLGETANGNTTVSRASYGPTWRLLRRNLVAETLNPSSPRMPGCSSRRLARGRAACSSAGSSELRHGVFYLLVLMCFGEPLSEEAARAAAAAQRNWIMFMAYQAYVFAASSVAASRWGWMLGGDRRSSSWHRSTRAGRERKKLTPKKKDTSSFEHAYVDTLLDIKLPNEEGGSRGLTDDELVSMCSEFLAAGTDTTSTALEWIMAELVKNPTIQGKLYSYIKETFSEEVTRRMPYLKAVVLEGLRSHPPTTTLSIRTQNLTLTRIPLYHYTIASHRTSTCAGLPAPRGASVHFTVAEMGRDETEWERPMEFSPERRRGGRDWLEGNQDDVWHEVPGDEVDMAERHEITTVMKKPASCLVHRRMIHRDGM</sequence>
<keyword evidence="5" id="KW-0472">Membrane</keyword>
<dbReference type="AlphaFoldDB" id="A0A835AYE8"/>
<name>A0A835AYE8_9POAL</name>
<evidence type="ECO:0000256" key="1">
    <source>
        <dbReference type="ARBA" id="ARBA00004167"/>
    </source>
</evidence>
<keyword evidence="4" id="KW-1133">Transmembrane helix</keyword>
<evidence type="ECO:0000256" key="2">
    <source>
        <dbReference type="ARBA" id="ARBA00022692"/>
    </source>
</evidence>
<dbReference type="Proteomes" id="UP000636709">
    <property type="component" value="Unassembled WGS sequence"/>
</dbReference>
<dbReference type="InterPro" id="IPR051103">
    <property type="entry name" value="Plant_metabolite_P450s"/>
</dbReference>
<dbReference type="InterPro" id="IPR002401">
    <property type="entry name" value="Cyt_P450_E_grp-I"/>
</dbReference>
<keyword evidence="3" id="KW-0479">Metal-binding</keyword>
<comment type="caution">
    <text evidence="7">The sequence shown here is derived from an EMBL/GenBank/DDBJ whole genome shotgun (WGS) entry which is preliminary data.</text>
</comment>
<comment type="subcellular location">
    <subcellularLocation>
        <location evidence="1">Membrane</location>
        <topology evidence="1">Single-pass membrane protein</topology>
    </subcellularLocation>
</comment>
<evidence type="ECO:0000256" key="4">
    <source>
        <dbReference type="ARBA" id="ARBA00022989"/>
    </source>
</evidence>
<protein>
    <recommendedName>
        <fullName evidence="9">Cytochrome P450</fullName>
    </recommendedName>
</protein>
<accession>A0A835AYE8</accession>
<dbReference type="SUPFAM" id="SSF48264">
    <property type="entry name" value="Cytochrome P450"/>
    <property type="match status" value="1"/>
</dbReference>
<dbReference type="Gene3D" id="1.10.630.10">
    <property type="entry name" value="Cytochrome P450"/>
    <property type="match status" value="1"/>
</dbReference>
<dbReference type="Pfam" id="PF00067">
    <property type="entry name" value="p450"/>
    <property type="match status" value="1"/>
</dbReference>
<evidence type="ECO:0008006" key="9">
    <source>
        <dbReference type="Google" id="ProtNLM"/>
    </source>
</evidence>
<dbReference type="PANTHER" id="PTHR24298">
    <property type="entry name" value="FLAVONOID 3'-MONOOXYGENASE-RELATED"/>
    <property type="match status" value="1"/>
</dbReference>
<dbReference type="EMBL" id="JACEFO010002223">
    <property type="protein sequence ID" value="KAF8672177.1"/>
    <property type="molecule type" value="Genomic_DNA"/>
</dbReference>
<dbReference type="OrthoDB" id="1055148at2759"/>
<proteinExistence type="predicted"/>
<dbReference type="PRINTS" id="PR00463">
    <property type="entry name" value="EP450I"/>
</dbReference>
<feature type="region of interest" description="Disordered" evidence="6">
    <location>
        <begin position="575"/>
        <end position="594"/>
    </location>
</feature>
<dbReference type="GO" id="GO:0016709">
    <property type="term" value="F:oxidoreductase activity, acting on paired donors, with incorporation or reduction of molecular oxygen, NAD(P)H as one donor, and incorporation of one atom of oxygen"/>
    <property type="evidence" value="ECO:0007669"/>
    <property type="project" value="TreeGrafter"/>
</dbReference>
<organism evidence="7 8">
    <name type="scientific">Digitaria exilis</name>
    <dbReference type="NCBI Taxonomy" id="1010633"/>
    <lineage>
        <taxon>Eukaryota</taxon>
        <taxon>Viridiplantae</taxon>
        <taxon>Streptophyta</taxon>
        <taxon>Embryophyta</taxon>
        <taxon>Tracheophyta</taxon>
        <taxon>Spermatophyta</taxon>
        <taxon>Magnoliopsida</taxon>
        <taxon>Liliopsida</taxon>
        <taxon>Poales</taxon>
        <taxon>Poaceae</taxon>
        <taxon>PACMAD clade</taxon>
        <taxon>Panicoideae</taxon>
        <taxon>Panicodae</taxon>
        <taxon>Paniceae</taxon>
        <taxon>Anthephorinae</taxon>
        <taxon>Digitaria</taxon>
    </lineage>
</organism>
<reference evidence="7" key="1">
    <citation type="submission" date="2020-07" db="EMBL/GenBank/DDBJ databases">
        <title>Genome sequence and genetic diversity analysis of an under-domesticated orphan crop, white fonio (Digitaria exilis).</title>
        <authorList>
            <person name="Bennetzen J.L."/>
            <person name="Chen S."/>
            <person name="Ma X."/>
            <person name="Wang X."/>
            <person name="Yssel A.E.J."/>
            <person name="Chaluvadi S.R."/>
            <person name="Johnson M."/>
            <person name="Gangashetty P."/>
            <person name="Hamidou F."/>
            <person name="Sanogo M.D."/>
            <person name="Zwaenepoel A."/>
            <person name="Wallace J."/>
            <person name="Van De Peer Y."/>
            <person name="Van Deynze A."/>
        </authorList>
    </citation>
    <scope>NUCLEOTIDE SEQUENCE</scope>
    <source>
        <tissue evidence="7">Leaves</tissue>
    </source>
</reference>
<feature type="compositionally biased region" description="Basic residues" evidence="6">
    <location>
        <begin position="399"/>
        <end position="416"/>
    </location>
</feature>
<dbReference type="GO" id="GO:0020037">
    <property type="term" value="F:heme binding"/>
    <property type="evidence" value="ECO:0007669"/>
    <property type="project" value="InterPro"/>
</dbReference>
<dbReference type="GO" id="GO:0016020">
    <property type="term" value="C:membrane"/>
    <property type="evidence" value="ECO:0007669"/>
    <property type="project" value="UniProtKB-SubCell"/>
</dbReference>
<keyword evidence="8" id="KW-1185">Reference proteome</keyword>
<evidence type="ECO:0000256" key="3">
    <source>
        <dbReference type="ARBA" id="ARBA00022723"/>
    </source>
</evidence>
<evidence type="ECO:0000313" key="7">
    <source>
        <dbReference type="EMBL" id="KAF8672177.1"/>
    </source>
</evidence>
<gene>
    <name evidence="7" type="ORF">HU200_049744</name>
</gene>
<evidence type="ECO:0000256" key="5">
    <source>
        <dbReference type="ARBA" id="ARBA00023136"/>
    </source>
</evidence>
<dbReference type="InterPro" id="IPR001128">
    <property type="entry name" value="Cyt_P450"/>
</dbReference>
<dbReference type="PRINTS" id="PR00385">
    <property type="entry name" value="P450"/>
</dbReference>